<gene>
    <name evidence="2" type="ORF">ILUMI_17780</name>
</gene>
<feature type="domain" description="Mutator-like transposase" evidence="1">
    <location>
        <begin position="43"/>
        <end position="123"/>
    </location>
</feature>
<name>A0A8K0CPV2_IGNLU</name>
<accession>A0A8K0CPV2</accession>
<dbReference type="AlphaFoldDB" id="A0A8K0CPV2"/>
<evidence type="ECO:0000313" key="2">
    <source>
        <dbReference type="EMBL" id="KAF2888393.1"/>
    </source>
</evidence>
<sequence>MDESEDINNSEKKQPAVLNVSGRQLVDIQYFVWAILDFPHDGLFSCAGNNVTPIKEIRKGLFSTLVLWCNSYNVTHRICTEDPETEEVNVNSAAVTEIISSALGYSNLEAFCSMMNRPCMSQKI</sequence>
<dbReference type="Pfam" id="PF20700">
    <property type="entry name" value="Mutator"/>
    <property type="match status" value="1"/>
</dbReference>
<evidence type="ECO:0000259" key="1">
    <source>
        <dbReference type="Pfam" id="PF20700"/>
    </source>
</evidence>
<evidence type="ECO:0000313" key="3">
    <source>
        <dbReference type="Proteomes" id="UP000801492"/>
    </source>
</evidence>
<comment type="caution">
    <text evidence="2">The sequence shown here is derived from an EMBL/GenBank/DDBJ whole genome shotgun (WGS) entry which is preliminary data.</text>
</comment>
<dbReference type="OrthoDB" id="6781756at2759"/>
<keyword evidence="3" id="KW-1185">Reference proteome</keyword>
<dbReference type="InterPro" id="IPR049012">
    <property type="entry name" value="Mutator_transp_dom"/>
</dbReference>
<organism evidence="2 3">
    <name type="scientific">Ignelater luminosus</name>
    <name type="common">Cucubano</name>
    <name type="synonym">Pyrophorus luminosus</name>
    <dbReference type="NCBI Taxonomy" id="2038154"/>
    <lineage>
        <taxon>Eukaryota</taxon>
        <taxon>Metazoa</taxon>
        <taxon>Ecdysozoa</taxon>
        <taxon>Arthropoda</taxon>
        <taxon>Hexapoda</taxon>
        <taxon>Insecta</taxon>
        <taxon>Pterygota</taxon>
        <taxon>Neoptera</taxon>
        <taxon>Endopterygota</taxon>
        <taxon>Coleoptera</taxon>
        <taxon>Polyphaga</taxon>
        <taxon>Elateriformia</taxon>
        <taxon>Elateroidea</taxon>
        <taxon>Elateridae</taxon>
        <taxon>Agrypninae</taxon>
        <taxon>Pyrophorini</taxon>
        <taxon>Ignelater</taxon>
    </lineage>
</organism>
<proteinExistence type="predicted"/>
<dbReference type="Proteomes" id="UP000801492">
    <property type="component" value="Unassembled WGS sequence"/>
</dbReference>
<reference evidence="2" key="1">
    <citation type="submission" date="2019-08" db="EMBL/GenBank/DDBJ databases">
        <title>The genome of the North American firefly Photinus pyralis.</title>
        <authorList>
            <consortium name="Photinus pyralis genome working group"/>
            <person name="Fallon T.R."/>
            <person name="Sander Lower S.E."/>
            <person name="Weng J.-K."/>
        </authorList>
    </citation>
    <scope>NUCLEOTIDE SEQUENCE</scope>
    <source>
        <strain evidence="2">TRF0915ILg1</strain>
        <tissue evidence="2">Whole body</tissue>
    </source>
</reference>
<dbReference type="EMBL" id="VTPC01077682">
    <property type="protein sequence ID" value="KAF2888393.1"/>
    <property type="molecule type" value="Genomic_DNA"/>
</dbReference>
<protein>
    <recommendedName>
        <fullName evidence="1">Mutator-like transposase domain-containing protein</fullName>
    </recommendedName>
</protein>